<evidence type="ECO:0000313" key="3">
    <source>
        <dbReference type="EMBL" id="NYJ37078.1"/>
    </source>
</evidence>
<organism evidence="3 4">
    <name type="scientific">Nocardiopsis aegyptia</name>
    <dbReference type="NCBI Taxonomy" id="220378"/>
    <lineage>
        <taxon>Bacteria</taxon>
        <taxon>Bacillati</taxon>
        <taxon>Actinomycetota</taxon>
        <taxon>Actinomycetes</taxon>
        <taxon>Streptosporangiales</taxon>
        <taxon>Nocardiopsidaceae</taxon>
        <taxon>Nocardiopsis</taxon>
    </lineage>
</organism>
<accession>A0A7Z0ETQ0</accession>
<name>A0A7Z0ETQ0_9ACTN</name>
<keyword evidence="4" id="KW-1185">Reference proteome</keyword>
<feature type="domain" description="FAD-binding PCMH-type" evidence="2">
    <location>
        <begin position="1"/>
        <end position="223"/>
    </location>
</feature>
<keyword evidence="1 3" id="KW-0560">Oxidoreductase</keyword>
<comment type="caution">
    <text evidence="3">The sequence shown here is derived from an EMBL/GenBank/DDBJ whole genome shotgun (WGS) entry which is preliminary data.</text>
</comment>
<dbReference type="SMART" id="SM01092">
    <property type="entry name" value="CO_deh_flav_C"/>
    <property type="match status" value="1"/>
</dbReference>
<dbReference type="RefSeq" id="WP_179827480.1">
    <property type="nucleotide sequence ID" value="NZ_JACCFS010000001.1"/>
</dbReference>
<dbReference type="SUPFAM" id="SSF55447">
    <property type="entry name" value="CO dehydrogenase flavoprotein C-terminal domain-like"/>
    <property type="match status" value="1"/>
</dbReference>
<dbReference type="InterPro" id="IPR016166">
    <property type="entry name" value="FAD-bd_PCMH"/>
</dbReference>
<dbReference type="InterPro" id="IPR036683">
    <property type="entry name" value="CO_DH_flav_C_dom_sf"/>
</dbReference>
<dbReference type="Pfam" id="PF03450">
    <property type="entry name" value="CO_deh_flav_C"/>
    <property type="match status" value="1"/>
</dbReference>
<dbReference type="EC" id="1.17.1.4" evidence="3"/>
<dbReference type="InterPro" id="IPR016169">
    <property type="entry name" value="FAD-bd_PCMH_sub2"/>
</dbReference>
<proteinExistence type="predicted"/>
<dbReference type="PROSITE" id="PS51387">
    <property type="entry name" value="FAD_PCMH"/>
    <property type="match status" value="1"/>
</dbReference>
<dbReference type="EMBL" id="JACCFS010000001">
    <property type="protein sequence ID" value="NYJ37078.1"/>
    <property type="molecule type" value="Genomic_DNA"/>
</dbReference>
<dbReference type="Proteomes" id="UP000572051">
    <property type="component" value="Unassembled WGS sequence"/>
</dbReference>
<dbReference type="InterPro" id="IPR016167">
    <property type="entry name" value="FAD-bd_PCMH_sub1"/>
</dbReference>
<sequence length="331" mass="35211">MRSFAYERTEDPAAAQRLAHDHPEAEFLAGGTNMTDLMRLGVLRPDLLIDVSRLPYDTVEHRPDGSVLIGALVRNSELAGDTGVRDRFPMVSKAVLSGASGQVRSMATTAGNLMQRTRCVYYQDVSKPCNKRVPGSGCSAVHGANRDLGILGVSDDCIATHPSDLAVPLVALDAVVHIRTVDGGTRSTSLDDFFVLPGSSPETETTLAAGELITGVELPPPPPGPSTYRKVRDRWSYAFALVSVAAALSLDDSGSVTAIRLALGGVAPKPWRAREAERLLLGRPFDEDTVRAAARAELRAARPASDNAFKIDLAVDVITSEVLTLAGEGSR</sequence>
<dbReference type="Gene3D" id="3.30.465.10">
    <property type="match status" value="1"/>
</dbReference>
<dbReference type="InterPro" id="IPR051312">
    <property type="entry name" value="Diverse_Substr_Oxidored"/>
</dbReference>
<dbReference type="Gene3D" id="3.30.43.10">
    <property type="entry name" value="Uridine Diphospho-n-acetylenolpyruvylglucosamine Reductase, domain 2"/>
    <property type="match status" value="1"/>
</dbReference>
<dbReference type="PANTHER" id="PTHR42659:SF1">
    <property type="entry name" value="OXIDOREDUCTASE"/>
    <property type="match status" value="1"/>
</dbReference>
<dbReference type="Gene3D" id="3.30.390.50">
    <property type="entry name" value="CO dehydrogenase flavoprotein, C-terminal domain"/>
    <property type="match status" value="1"/>
</dbReference>
<dbReference type="GO" id="GO:0004854">
    <property type="term" value="F:xanthine dehydrogenase activity"/>
    <property type="evidence" value="ECO:0007669"/>
    <property type="project" value="UniProtKB-EC"/>
</dbReference>
<evidence type="ECO:0000256" key="1">
    <source>
        <dbReference type="ARBA" id="ARBA00023002"/>
    </source>
</evidence>
<evidence type="ECO:0000313" key="4">
    <source>
        <dbReference type="Proteomes" id="UP000572051"/>
    </source>
</evidence>
<dbReference type="InterPro" id="IPR036318">
    <property type="entry name" value="FAD-bd_PCMH-like_sf"/>
</dbReference>
<evidence type="ECO:0000259" key="2">
    <source>
        <dbReference type="PROSITE" id="PS51387"/>
    </source>
</evidence>
<dbReference type="InterPro" id="IPR002346">
    <property type="entry name" value="Mopterin_DH_FAD-bd"/>
</dbReference>
<dbReference type="PANTHER" id="PTHR42659">
    <property type="entry name" value="XANTHINE DEHYDROGENASE SUBUNIT C-RELATED"/>
    <property type="match status" value="1"/>
</dbReference>
<dbReference type="InterPro" id="IPR005107">
    <property type="entry name" value="CO_DH_flav_C"/>
</dbReference>
<protein>
    <submittedName>
        <fullName evidence="3">Xanthine dehydrogenase YagS FAD-binding subunit</fullName>
        <ecNumber evidence="3">1.17.1.4</ecNumber>
    </submittedName>
</protein>
<dbReference type="GO" id="GO:0071949">
    <property type="term" value="F:FAD binding"/>
    <property type="evidence" value="ECO:0007669"/>
    <property type="project" value="InterPro"/>
</dbReference>
<gene>
    <name evidence="3" type="ORF">HNR10_004959</name>
</gene>
<dbReference type="Pfam" id="PF00941">
    <property type="entry name" value="FAD_binding_5"/>
    <property type="match status" value="1"/>
</dbReference>
<reference evidence="3 4" key="1">
    <citation type="submission" date="2020-07" db="EMBL/GenBank/DDBJ databases">
        <title>Sequencing the genomes of 1000 actinobacteria strains.</title>
        <authorList>
            <person name="Klenk H.-P."/>
        </authorList>
    </citation>
    <scope>NUCLEOTIDE SEQUENCE [LARGE SCALE GENOMIC DNA]</scope>
    <source>
        <strain evidence="3 4">DSM 44442</strain>
    </source>
</reference>
<dbReference type="SUPFAM" id="SSF56176">
    <property type="entry name" value="FAD-binding/transporter-associated domain-like"/>
    <property type="match status" value="1"/>
</dbReference>
<dbReference type="AlphaFoldDB" id="A0A7Z0ETQ0"/>